<organism evidence="4 5">
    <name type="scientific">Halarchaeum nitratireducens</name>
    <dbReference type="NCBI Taxonomy" id="489913"/>
    <lineage>
        <taxon>Archaea</taxon>
        <taxon>Methanobacteriati</taxon>
        <taxon>Methanobacteriota</taxon>
        <taxon>Stenosarchaea group</taxon>
        <taxon>Halobacteria</taxon>
        <taxon>Halobacteriales</taxon>
        <taxon>Halobacteriaceae</taxon>
    </lineage>
</organism>
<evidence type="ECO:0000256" key="2">
    <source>
        <dbReference type="PROSITE-ProRule" id="PRU00703"/>
    </source>
</evidence>
<dbReference type="RefSeq" id="WP_188876345.1">
    <property type="nucleotide sequence ID" value="NZ_BMOQ01000001.1"/>
</dbReference>
<dbReference type="PANTHER" id="PTHR43080:SF2">
    <property type="entry name" value="CBS DOMAIN-CONTAINING PROTEIN"/>
    <property type="match status" value="1"/>
</dbReference>
<sequence length="141" mass="15028">MAQSQSLPVRDVSEEVVSIPASASLDQAAETMAAHGVGFLVVTEDGGAVGALTDRTLALSLREQVIPESTTVAELATDELVTIERGMDVLRIVERMKLEEVRRVVVVDDDEEPTGVVSLDDVLVLLGEEMGDIADLLEAQV</sequence>
<dbReference type="InterPro" id="IPR046342">
    <property type="entry name" value="CBS_dom_sf"/>
</dbReference>
<evidence type="ECO:0000259" key="3">
    <source>
        <dbReference type="PROSITE" id="PS51371"/>
    </source>
</evidence>
<dbReference type="OrthoDB" id="267891at2157"/>
<dbReference type="Pfam" id="PF00571">
    <property type="entry name" value="CBS"/>
    <property type="match status" value="2"/>
</dbReference>
<dbReference type="SUPFAM" id="SSF54631">
    <property type="entry name" value="CBS-domain pair"/>
    <property type="match status" value="1"/>
</dbReference>
<keyword evidence="1 2" id="KW-0129">CBS domain</keyword>
<accession>A0A830G6G3</accession>
<name>A0A830G6G3_9EURY</name>
<dbReference type="Gene3D" id="3.10.580.10">
    <property type="entry name" value="CBS-domain"/>
    <property type="match status" value="1"/>
</dbReference>
<reference evidence="4 5" key="1">
    <citation type="journal article" date="2019" name="Int. J. Syst. Evol. Microbiol.">
        <title>The Global Catalogue of Microorganisms (GCM) 10K type strain sequencing project: providing services to taxonomists for standard genome sequencing and annotation.</title>
        <authorList>
            <consortium name="The Broad Institute Genomics Platform"/>
            <consortium name="The Broad Institute Genome Sequencing Center for Infectious Disease"/>
            <person name="Wu L."/>
            <person name="Ma J."/>
        </authorList>
    </citation>
    <scope>NUCLEOTIDE SEQUENCE [LARGE SCALE GENOMIC DNA]</scope>
    <source>
        <strain evidence="4 5">JCM 16331</strain>
    </source>
</reference>
<dbReference type="PROSITE" id="PS51371">
    <property type="entry name" value="CBS"/>
    <property type="match status" value="2"/>
</dbReference>
<proteinExistence type="predicted"/>
<dbReference type="InterPro" id="IPR051257">
    <property type="entry name" value="Diverse_CBS-Domain"/>
</dbReference>
<dbReference type="EMBL" id="BMOQ01000001">
    <property type="protein sequence ID" value="GGN05868.1"/>
    <property type="molecule type" value="Genomic_DNA"/>
</dbReference>
<feature type="domain" description="CBS" evidence="3">
    <location>
        <begin position="76"/>
        <end position="133"/>
    </location>
</feature>
<dbReference type="AlphaFoldDB" id="A0A830G6G3"/>
<evidence type="ECO:0000256" key="1">
    <source>
        <dbReference type="ARBA" id="ARBA00023122"/>
    </source>
</evidence>
<dbReference type="InterPro" id="IPR000644">
    <property type="entry name" value="CBS_dom"/>
</dbReference>
<protein>
    <recommendedName>
        <fullName evidence="3">CBS domain-containing protein</fullName>
    </recommendedName>
</protein>
<dbReference type="SMART" id="SM00116">
    <property type="entry name" value="CBS"/>
    <property type="match status" value="2"/>
</dbReference>
<gene>
    <name evidence="4" type="ORF">GCM10009021_00960</name>
</gene>
<evidence type="ECO:0000313" key="4">
    <source>
        <dbReference type="EMBL" id="GGN05868.1"/>
    </source>
</evidence>
<evidence type="ECO:0000313" key="5">
    <source>
        <dbReference type="Proteomes" id="UP000608850"/>
    </source>
</evidence>
<dbReference type="PANTHER" id="PTHR43080">
    <property type="entry name" value="CBS DOMAIN-CONTAINING PROTEIN CBSX3, MITOCHONDRIAL"/>
    <property type="match status" value="1"/>
</dbReference>
<dbReference type="Proteomes" id="UP000608850">
    <property type="component" value="Unassembled WGS sequence"/>
</dbReference>
<feature type="domain" description="CBS" evidence="3">
    <location>
        <begin position="12"/>
        <end position="68"/>
    </location>
</feature>
<keyword evidence="5" id="KW-1185">Reference proteome</keyword>
<comment type="caution">
    <text evidence="4">The sequence shown here is derived from an EMBL/GenBank/DDBJ whole genome shotgun (WGS) entry which is preliminary data.</text>
</comment>